<comment type="catalytic activity">
    <reaction evidence="25">
        <text>[GlcNAc-(1-&gt;4)-Mur2Ac(oyl-L-Ala-gamma-D-Glu-L-Lys-D-Ala-D-Ala)](n)-di-trans,octa-cis-undecaprenyl diphosphate + beta-D-GlcNAc-(1-&gt;4)-Mur2Ac(oyl-L-Ala-gamma-D-Glu-L-Lys-D-Ala-D-Ala)-di-trans,octa-cis-undecaprenyl diphosphate = [GlcNAc-(1-&gt;4)-Mur2Ac(oyl-L-Ala-gamma-D-Glu-L-Lys-D-Ala-D-Ala)](n+1)-di-trans,octa-cis-undecaprenyl diphosphate + di-trans,octa-cis-undecaprenyl diphosphate + H(+)</text>
        <dbReference type="Rhea" id="RHEA:23708"/>
        <dbReference type="Rhea" id="RHEA-COMP:9602"/>
        <dbReference type="Rhea" id="RHEA-COMP:9603"/>
        <dbReference type="ChEBI" id="CHEBI:15378"/>
        <dbReference type="ChEBI" id="CHEBI:58405"/>
        <dbReference type="ChEBI" id="CHEBI:60033"/>
        <dbReference type="ChEBI" id="CHEBI:78435"/>
        <dbReference type="EC" id="2.4.99.28"/>
    </reaction>
</comment>
<feature type="transmembrane region" description="Helical" evidence="27">
    <location>
        <begin position="12"/>
        <end position="37"/>
    </location>
</feature>
<dbReference type="GO" id="GO:0008955">
    <property type="term" value="F:peptidoglycan glycosyltransferase activity"/>
    <property type="evidence" value="ECO:0007669"/>
    <property type="project" value="UniProtKB-EC"/>
</dbReference>
<dbReference type="Gene3D" id="3.40.710.10">
    <property type="entry name" value="DD-peptidase/beta-lactamase superfamily"/>
    <property type="match status" value="1"/>
</dbReference>
<dbReference type="GO" id="GO:0006508">
    <property type="term" value="P:proteolysis"/>
    <property type="evidence" value="ECO:0007669"/>
    <property type="project" value="UniProtKB-KW"/>
</dbReference>
<keyword evidence="12" id="KW-0808">Transferase</keyword>
<organism evidence="30 31">
    <name type="scientific">Natranaerobius trueperi</name>
    <dbReference type="NCBI Taxonomy" id="759412"/>
    <lineage>
        <taxon>Bacteria</taxon>
        <taxon>Bacillati</taxon>
        <taxon>Bacillota</taxon>
        <taxon>Clostridia</taxon>
        <taxon>Natranaerobiales</taxon>
        <taxon>Natranaerobiaceae</taxon>
        <taxon>Natranaerobius</taxon>
    </lineage>
</organism>
<evidence type="ECO:0000313" key="31">
    <source>
        <dbReference type="Proteomes" id="UP000214588"/>
    </source>
</evidence>
<evidence type="ECO:0000256" key="20">
    <source>
        <dbReference type="ARBA" id="ARBA00023251"/>
    </source>
</evidence>
<comment type="pathway">
    <text evidence="3">Cell wall biogenesis; peptidoglycan biosynthesis.</text>
</comment>
<dbReference type="Proteomes" id="UP000214588">
    <property type="component" value="Unassembled WGS sequence"/>
</dbReference>
<keyword evidence="21" id="KW-0511">Multifunctional enzyme</keyword>
<gene>
    <name evidence="30" type="ORF">CDO51_02050</name>
</gene>
<dbReference type="SUPFAM" id="SSF53955">
    <property type="entry name" value="Lysozyme-like"/>
    <property type="match status" value="1"/>
</dbReference>
<evidence type="ECO:0000256" key="10">
    <source>
        <dbReference type="ARBA" id="ARBA00022670"/>
    </source>
</evidence>
<dbReference type="Pfam" id="PF00912">
    <property type="entry name" value="Transgly"/>
    <property type="match status" value="1"/>
</dbReference>
<evidence type="ECO:0000256" key="13">
    <source>
        <dbReference type="ARBA" id="ARBA00022692"/>
    </source>
</evidence>
<dbReference type="InterPro" id="IPR001264">
    <property type="entry name" value="Glyco_trans_51"/>
</dbReference>
<keyword evidence="17" id="KW-0573">Peptidoglycan synthesis</keyword>
<keyword evidence="18 27" id="KW-1133">Transmembrane helix</keyword>
<dbReference type="UniPathway" id="UPA00219"/>
<dbReference type="InterPro" id="IPR023346">
    <property type="entry name" value="Lysozyme-like_dom_sf"/>
</dbReference>
<evidence type="ECO:0000256" key="25">
    <source>
        <dbReference type="ARBA" id="ARBA00049902"/>
    </source>
</evidence>
<dbReference type="InterPro" id="IPR012338">
    <property type="entry name" value="Beta-lactam/transpept-like"/>
</dbReference>
<comment type="function">
    <text evidence="1">Cell wall formation. Synthesis of cross-linked peptidoglycan from the lipid intermediates. The enzyme has a penicillin-insensitive transglycosylase N-terminal domain (formation of linear glycan strands) and a penicillin-sensitive transpeptidase C-terminal domain (cross-linking of the peptide subunits).</text>
</comment>
<evidence type="ECO:0000256" key="16">
    <source>
        <dbReference type="ARBA" id="ARBA00022968"/>
    </source>
</evidence>
<evidence type="ECO:0000256" key="12">
    <source>
        <dbReference type="ARBA" id="ARBA00022679"/>
    </source>
</evidence>
<accession>A0A226C047</accession>
<dbReference type="GO" id="GO:0005886">
    <property type="term" value="C:plasma membrane"/>
    <property type="evidence" value="ECO:0007669"/>
    <property type="project" value="UniProtKB-SubCell"/>
</dbReference>
<dbReference type="EMBL" id="NIQC01000003">
    <property type="protein sequence ID" value="OWZ84565.1"/>
    <property type="molecule type" value="Genomic_DNA"/>
</dbReference>
<dbReference type="AlphaFoldDB" id="A0A226C047"/>
<dbReference type="PANTHER" id="PTHR32282">
    <property type="entry name" value="BINDING PROTEIN TRANSPEPTIDASE, PUTATIVE-RELATED"/>
    <property type="match status" value="1"/>
</dbReference>
<dbReference type="GO" id="GO:0009002">
    <property type="term" value="F:serine-type D-Ala-D-Ala carboxypeptidase activity"/>
    <property type="evidence" value="ECO:0007669"/>
    <property type="project" value="UniProtKB-EC"/>
</dbReference>
<reference evidence="30 31" key="1">
    <citation type="submission" date="2017-06" db="EMBL/GenBank/DDBJ databases">
        <title>Draft Genome Sequence of Natranaerobius trueperi halophilic, alkalithermophilic bacteria from soda lakes.</title>
        <authorList>
            <person name="Zhao B."/>
        </authorList>
    </citation>
    <scope>NUCLEOTIDE SEQUENCE [LARGE SCALE GENOMIC DNA]</scope>
    <source>
        <strain evidence="30 31">DSM 18760</strain>
    </source>
</reference>
<dbReference type="PANTHER" id="PTHR32282:SF11">
    <property type="entry name" value="PENICILLIN-BINDING PROTEIN 1B"/>
    <property type="match status" value="1"/>
</dbReference>
<dbReference type="InterPro" id="IPR036950">
    <property type="entry name" value="PBP_transglycosylase"/>
</dbReference>
<evidence type="ECO:0000256" key="4">
    <source>
        <dbReference type="ARBA" id="ARBA00007090"/>
    </source>
</evidence>
<evidence type="ECO:0000256" key="15">
    <source>
        <dbReference type="ARBA" id="ARBA00022960"/>
    </source>
</evidence>
<evidence type="ECO:0000256" key="5">
    <source>
        <dbReference type="ARBA" id="ARBA00007739"/>
    </source>
</evidence>
<keyword evidence="16" id="KW-0735">Signal-anchor</keyword>
<dbReference type="GO" id="GO:0008360">
    <property type="term" value="P:regulation of cell shape"/>
    <property type="evidence" value="ECO:0007669"/>
    <property type="project" value="UniProtKB-KW"/>
</dbReference>
<evidence type="ECO:0000256" key="1">
    <source>
        <dbReference type="ARBA" id="ARBA00002624"/>
    </source>
</evidence>
<protein>
    <recommendedName>
        <fullName evidence="7">Penicillin-binding protein 1A</fullName>
        <ecNumber evidence="24">2.4.99.28</ecNumber>
        <ecNumber evidence="6">3.4.16.4</ecNumber>
    </recommendedName>
</protein>
<evidence type="ECO:0000256" key="26">
    <source>
        <dbReference type="ARBA" id="ARBA00060592"/>
    </source>
</evidence>
<dbReference type="Pfam" id="PF00905">
    <property type="entry name" value="Transpeptidase"/>
    <property type="match status" value="1"/>
</dbReference>
<comment type="pathway">
    <text evidence="26">Glycan biosynthesis.</text>
</comment>
<dbReference type="GO" id="GO:0071555">
    <property type="term" value="P:cell wall organization"/>
    <property type="evidence" value="ECO:0007669"/>
    <property type="project" value="UniProtKB-KW"/>
</dbReference>
<evidence type="ECO:0000256" key="9">
    <source>
        <dbReference type="ARBA" id="ARBA00022645"/>
    </source>
</evidence>
<keyword evidence="20" id="KW-0046">Antibiotic resistance</keyword>
<evidence type="ECO:0000259" key="29">
    <source>
        <dbReference type="Pfam" id="PF00912"/>
    </source>
</evidence>
<dbReference type="InterPro" id="IPR001460">
    <property type="entry name" value="PCN-bd_Tpept"/>
</dbReference>
<comment type="similarity">
    <text evidence="4">In the C-terminal section; belongs to the transpeptidase family.</text>
</comment>
<dbReference type="NCBIfam" id="TIGR02074">
    <property type="entry name" value="PBP_1a_fam"/>
    <property type="match status" value="1"/>
</dbReference>
<evidence type="ECO:0000256" key="24">
    <source>
        <dbReference type="ARBA" id="ARBA00044770"/>
    </source>
</evidence>
<dbReference type="EC" id="3.4.16.4" evidence="6"/>
<keyword evidence="31" id="KW-1185">Reference proteome</keyword>
<evidence type="ECO:0000256" key="7">
    <source>
        <dbReference type="ARBA" id="ARBA00018638"/>
    </source>
</evidence>
<evidence type="ECO:0000256" key="11">
    <source>
        <dbReference type="ARBA" id="ARBA00022676"/>
    </source>
</evidence>
<comment type="subcellular location">
    <subcellularLocation>
        <location evidence="2">Cell membrane</location>
        <topology evidence="2">Single-pass type II membrane protein</topology>
    </subcellularLocation>
</comment>
<keyword evidence="10" id="KW-0645">Protease</keyword>
<keyword evidence="14" id="KW-0378">Hydrolase</keyword>
<dbReference type="FunFam" id="1.10.3810.10:FF:000001">
    <property type="entry name" value="Penicillin-binding protein 1A"/>
    <property type="match status" value="1"/>
</dbReference>
<comment type="catalytic activity">
    <reaction evidence="23">
        <text>Preferential cleavage: (Ac)2-L-Lys-D-Ala-|-D-Ala. Also transpeptidation of peptidyl-alanyl moieties that are N-acyl substituents of D-alanine.</text>
        <dbReference type="EC" id="3.4.16.4"/>
    </reaction>
</comment>
<dbReference type="GO" id="GO:0046677">
    <property type="term" value="P:response to antibiotic"/>
    <property type="evidence" value="ECO:0007669"/>
    <property type="project" value="UniProtKB-KW"/>
</dbReference>
<proteinExistence type="inferred from homology"/>
<evidence type="ECO:0000256" key="22">
    <source>
        <dbReference type="ARBA" id="ARBA00023316"/>
    </source>
</evidence>
<evidence type="ECO:0000256" key="18">
    <source>
        <dbReference type="ARBA" id="ARBA00022989"/>
    </source>
</evidence>
<keyword evidence="13 27" id="KW-0812">Transmembrane</keyword>
<evidence type="ECO:0000256" key="6">
    <source>
        <dbReference type="ARBA" id="ARBA00012448"/>
    </source>
</evidence>
<evidence type="ECO:0000313" key="30">
    <source>
        <dbReference type="EMBL" id="OWZ84565.1"/>
    </source>
</evidence>
<evidence type="ECO:0000256" key="8">
    <source>
        <dbReference type="ARBA" id="ARBA00022475"/>
    </source>
</evidence>
<comment type="caution">
    <text evidence="30">The sequence shown here is derived from an EMBL/GenBank/DDBJ whole genome shotgun (WGS) entry which is preliminary data.</text>
</comment>
<keyword evidence="15" id="KW-0133">Cell shape</keyword>
<dbReference type="InterPro" id="IPR050396">
    <property type="entry name" value="Glycosyltr_51/Transpeptidase"/>
</dbReference>
<evidence type="ECO:0000256" key="19">
    <source>
        <dbReference type="ARBA" id="ARBA00023136"/>
    </source>
</evidence>
<name>A0A226C047_9FIRM</name>
<dbReference type="GO" id="GO:0009252">
    <property type="term" value="P:peptidoglycan biosynthetic process"/>
    <property type="evidence" value="ECO:0007669"/>
    <property type="project" value="UniProtKB-UniPathway"/>
</dbReference>
<dbReference type="GO" id="GO:0030288">
    <property type="term" value="C:outer membrane-bounded periplasmic space"/>
    <property type="evidence" value="ECO:0007669"/>
    <property type="project" value="TreeGrafter"/>
</dbReference>
<evidence type="ECO:0000259" key="28">
    <source>
        <dbReference type="Pfam" id="PF00905"/>
    </source>
</evidence>
<evidence type="ECO:0000256" key="3">
    <source>
        <dbReference type="ARBA" id="ARBA00004752"/>
    </source>
</evidence>
<keyword evidence="19 27" id="KW-0472">Membrane</keyword>
<evidence type="ECO:0000256" key="17">
    <source>
        <dbReference type="ARBA" id="ARBA00022984"/>
    </source>
</evidence>
<keyword evidence="11" id="KW-0328">Glycosyltransferase</keyword>
<evidence type="ECO:0000256" key="14">
    <source>
        <dbReference type="ARBA" id="ARBA00022801"/>
    </source>
</evidence>
<sequence length="683" mass="77288">MIRRIFSPRRWFRVFFLTAVILFFAVIVLVPFVVGALEDTPPPGFNSASILLDREGEEFHYFYDDYRLYTPLEEMPEELIKGMIAIEDRRFREHNGIDIRGIGRAAIRNLRARDILEGGSTITQQVAKNYYLDHSRTIDRKIREMFLTLHLERTLSKKEIMEQYLNGIYFGHGVYGIETASRYYFNKNVNDLEIEEIALLIGLPRGPNLYSPLRNPDNAYDRRNAVLSEMASEEVITEEKAQIAQDAEIDIEKTQGPLREAPYFAEEVRKRLRQKLPQEYHEQINQGGLRVYTSLDQNMQINAQTILDEELVVTRGEGEDEIRQPQGAIVALDPNTGYISTLVGGRDYHETQLNRANPGVPRRHAGSVFKAYTYMAALSEREISAASVVTCEQTEFPPEPGRDEPYIPSDYGGTYHNEDLTIRRAIRESCNVTAIKVHDMIGRTPSVKMAEELGIERSVSPWVAFPMGQIGVRPLEVTSSYAPFANGGISVEPSMIKRVEDSSGRVIYDEDPEKSVVLSEQEAYLMTDLLRDVLGQNGTASNIQVNFDAAGKTGTSQGHKDAVFVGYTPDLVVSVFITDDENQEALPGTGGSLAAPLWESFMNSIQGELDLGEFTRPDGLIIEEICEESGQLVTPSCPNETVIEENFLPNTVPEKTCEVHEEYEYPDDDDEDDDFDWPWWPFN</sequence>
<evidence type="ECO:0000256" key="23">
    <source>
        <dbReference type="ARBA" id="ARBA00034000"/>
    </source>
</evidence>
<feature type="domain" description="Glycosyl transferase family 51" evidence="29">
    <location>
        <begin position="60"/>
        <end position="230"/>
    </location>
</feature>
<comment type="similarity">
    <text evidence="5">In the N-terminal section; belongs to the glycosyltransferase 51 family.</text>
</comment>
<dbReference type="EC" id="2.4.99.28" evidence="24"/>
<feature type="domain" description="Penicillin-binding protein transpeptidase" evidence="28">
    <location>
        <begin position="327"/>
        <end position="600"/>
    </location>
</feature>
<keyword evidence="22" id="KW-0961">Cell wall biogenesis/degradation</keyword>
<dbReference type="Gene3D" id="1.10.3810.10">
    <property type="entry name" value="Biosynthetic peptidoglycan transglycosylase-like"/>
    <property type="match status" value="1"/>
</dbReference>
<evidence type="ECO:0000256" key="21">
    <source>
        <dbReference type="ARBA" id="ARBA00023268"/>
    </source>
</evidence>
<evidence type="ECO:0000256" key="27">
    <source>
        <dbReference type="SAM" id="Phobius"/>
    </source>
</evidence>
<keyword evidence="8" id="KW-1003">Cell membrane</keyword>
<dbReference type="GO" id="GO:0008658">
    <property type="term" value="F:penicillin binding"/>
    <property type="evidence" value="ECO:0007669"/>
    <property type="project" value="InterPro"/>
</dbReference>
<dbReference type="SUPFAM" id="SSF56601">
    <property type="entry name" value="beta-lactamase/transpeptidase-like"/>
    <property type="match status" value="1"/>
</dbReference>
<evidence type="ECO:0000256" key="2">
    <source>
        <dbReference type="ARBA" id="ARBA00004401"/>
    </source>
</evidence>
<keyword evidence="9" id="KW-0121">Carboxypeptidase</keyword>